<dbReference type="Proteomes" id="UP000315295">
    <property type="component" value="Unassembled WGS sequence"/>
</dbReference>
<keyword evidence="1" id="KW-0472">Membrane</keyword>
<evidence type="ECO:0000313" key="3">
    <source>
        <dbReference type="Proteomes" id="UP000315295"/>
    </source>
</evidence>
<keyword evidence="3" id="KW-1185">Reference proteome</keyword>
<feature type="transmembrane region" description="Helical" evidence="1">
    <location>
        <begin position="56"/>
        <end position="80"/>
    </location>
</feature>
<accession>A0A540NBG3</accession>
<gene>
    <name evidence="2" type="ORF">C1H46_006007</name>
</gene>
<dbReference type="AlphaFoldDB" id="A0A540NBG3"/>
<protein>
    <submittedName>
        <fullName evidence="2">Uncharacterized protein</fullName>
    </submittedName>
</protein>
<keyword evidence="1" id="KW-1133">Transmembrane helix</keyword>
<comment type="caution">
    <text evidence="2">The sequence shown here is derived from an EMBL/GenBank/DDBJ whole genome shotgun (WGS) entry which is preliminary data.</text>
</comment>
<dbReference type="Gene3D" id="1.20.1250.20">
    <property type="entry name" value="MFS general substrate transporter like domains"/>
    <property type="match status" value="1"/>
</dbReference>
<organism evidence="2 3">
    <name type="scientific">Malus baccata</name>
    <name type="common">Siberian crab apple</name>
    <name type="synonym">Pyrus baccata</name>
    <dbReference type="NCBI Taxonomy" id="106549"/>
    <lineage>
        <taxon>Eukaryota</taxon>
        <taxon>Viridiplantae</taxon>
        <taxon>Streptophyta</taxon>
        <taxon>Embryophyta</taxon>
        <taxon>Tracheophyta</taxon>
        <taxon>Spermatophyta</taxon>
        <taxon>Magnoliopsida</taxon>
        <taxon>eudicotyledons</taxon>
        <taxon>Gunneridae</taxon>
        <taxon>Pentapetalae</taxon>
        <taxon>rosids</taxon>
        <taxon>fabids</taxon>
        <taxon>Rosales</taxon>
        <taxon>Rosaceae</taxon>
        <taxon>Amygdaloideae</taxon>
        <taxon>Maleae</taxon>
        <taxon>Malus</taxon>
    </lineage>
</organism>
<name>A0A540NBG3_MALBA</name>
<dbReference type="STRING" id="106549.A0A540NBG3"/>
<sequence>MAKVPVAALRKWRVTLPSDPKELDEFNLEEYAKKGNFRIDSTPTLRFLNKASLGTSFAMTTLGMGNFISSFLLSTVSHITKKHGHKGWILNNLNASHLDYYYAFFAVLNVFNVIFFLFMTKMYVYKAEISDSIKVLTEELRETTYKASNEGDSRKGRITSEL</sequence>
<reference evidence="2 3" key="1">
    <citation type="journal article" date="2019" name="G3 (Bethesda)">
        <title>Sequencing of a Wild Apple (Malus baccata) Genome Unravels the Differences Between Cultivated and Wild Apple Species Regarding Disease Resistance and Cold Tolerance.</title>
        <authorList>
            <person name="Chen X."/>
        </authorList>
    </citation>
    <scope>NUCLEOTIDE SEQUENCE [LARGE SCALE GENOMIC DNA]</scope>
    <source>
        <strain evidence="3">cv. Shandingzi</strain>
        <tissue evidence="2">Leaves</tissue>
    </source>
</reference>
<dbReference type="PANTHER" id="PTHR11654">
    <property type="entry name" value="OLIGOPEPTIDE TRANSPORTER-RELATED"/>
    <property type="match status" value="1"/>
</dbReference>
<proteinExistence type="predicted"/>
<keyword evidence="1" id="KW-0812">Transmembrane</keyword>
<dbReference type="EMBL" id="VIEB01000072">
    <property type="protein sequence ID" value="TQE08379.1"/>
    <property type="molecule type" value="Genomic_DNA"/>
</dbReference>
<evidence type="ECO:0000256" key="1">
    <source>
        <dbReference type="SAM" id="Phobius"/>
    </source>
</evidence>
<feature type="transmembrane region" description="Helical" evidence="1">
    <location>
        <begin position="100"/>
        <end position="119"/>
    </location>
</feature>
<evidence type="ECO:0000313" key="2">
    <source>
        <dbReference type="EMBL" id="TQE08379.1"/>
    </source>
</evidence>
<dbReference type="InterPro" id="IPR036259">
    <property type="entry name" value="MFS_trans_sf"/>
</dbReference>